<dbReference type="SUPFAM" id="SSF117023">
    <property type="entry name" value="DNA primase DnaG, C-terminal domain"/>
    <property type="match status" value="1"/>
</dbReference>
<dbReference type="Pfam" id="PF13155">
    <property type="entry name" value="Toprim_2"/>
    <property type="match status" value="1"/>
</dbReference>
<dbReference type="Proteomes" id="UP000248330">
    <property type="component" value="Unassembled WGS sequence"/>
</dbReference>
<dbReference type="HAMAP" id="MF_00974">
    <property type="entry name" value="DNA_primase_DnaG"/>
    <property type="match status" value="1"/>
</dbReference>
<evidence type="ECO:0000256" key="4">
    <source>
        <dbReference type="ARBA" id="ARBA00022679"/>
    </source>
</evidence>
<keyword evidence="7" id="KW-0479">Metal-binding</keyword>
<comment type="catalytic activity">
    <reaction evidence="13">
        <text>ssDNA + n NTP = ssDNA/pppN(pN)n-1 hybrid + (n-1) diphosphate.</text>
        <dbReference type="EC" id="2.7.7.101"/>
    </reaction>
</comment>
<dbReference type="GO" id="GO:0008270">
    <property type="term" value="F:zinc ion binding"/>
    <property type="evidence" value="ECO:0007669"/>
    <property type="project" value="UniProtKB-KW"/>
</dbReference>
<dbReference type="PANTHER" id="PTHR30313:SF2">
    <property type="entry name" value="DNA PRIMASE"/>
    <property type="match status" value="1"/>
</dbReference>
<dbReference type="FunFam" id="3.90.980.10:FF:000001">
    <property type="entry name" value="DNA primase"/>
    <property type="match status" value="1"/>
</dbReference>
<keyword evidence="12 13" id="KW-0804">Transcription</keyword>
<evidence type="ECO:0000256" key="6">
    <source>
        <dbReference type="ARBA" id="ARBA00022705"/>
    </source>
</evidence>
<dbReference type="InterPro" id="IPR002694">
    <property type="entry name" value="Znf_CHC2"/>
</dbReference>
<dbReference type="InterPro" id="IPR019475">
    <property type="entry name" value="DNA_primase_DnaB-bd"/>
</dbReference>
<evidence type="ECO:0000256" key="10">
    <source>
        <dbReference type="ARBA" id="ARBA00022842"/>
    </source>
</evidence>
<dbReference type="GO" id="GO:0003677">
    <property type="term" value="F:DNA binding"/>
    <property type="evidence" value="ECO:0007669"/>
    <property type="project" value="UniProtKB-KW"/>
</dbReference>
<evidence type="ECO:0000256" key="11">
    <source>
        <dbReference type="ARBA" id="ARBA00023125"/>
    </source>
</evidence>
<dbReference type="FunFam" id="3.90.580.10:FF:000001">
    <property type="entry name" value="DNA primase"/>
    <property type="match status" value="1"/>
</dbReference>
<evidence type="ECO:0000259" key="14">
    <source>
        <dbReference type="PROSITE" id="PS50880"/>
    </source>
</evidence>
<name>A0A318EAM8_9GAMM</name>
<proteinExistence type="inferred from homology"/>
<dbReference type="OrthoDB" id="9803773at2"/>
<dbReference type="InterPro" id="IPR030846">
    <property type="entry name" value="DnaG_bac"/>
</dbReference>
<dbReference type="SUPFAM" id="SSF56731">
    <property type="entry name" value="DNA primase core"/>
    <property type="match status" value="1"/>
</dbReference>
<protein>
    <recommendedName>
        <fullName evidence="13">DNA primase</fullName>
        <ecNumber evidence="13">2.7.7.101</ecNumber>
    </recommendedName>
</protein>
<comment type="similarity">
    <text evidence="13">Belongs to the DnaG primase family.</text>
</comment>
<evidence type="ECO:0000313" key="15">
    <source>
        <dbReference type="EMBL" id="PXV66564.1"/>
    </source>
</evidence>
<dbReference type="Gene3D" id="1.20.50.20">
    <property type="entry name" value="DnaG, RNA polymerase domain, helical bundle"/>
    <property type="match status" value="1"/>
</dbReference>
<evidence type="ECO:0000256" key="1">
    <source>
        <dbReference type="ARBA" id="ARBA00001947"/>
    </source>
</evidence>
<comment type="caution">
    <text evidence="15">The sequence shown here is derived from an EMBL/GenBank/DDBJ whole genome shotgun (WGS) entry which is preliminary data.</text>
</comment>
<dbReference type="InterPro" id="IPR013173">
    <property type="entry name" value="DNA_primase_DnaG_DnaB-bd_dom"/>
</dbReference>
<reference evidence="15 16" key="1">
    <citation type="submission" date="2018-04" db="EMBL/GenBank/DDBJ databases">
        <title>Genomic Encyclopedia of Type Strains, Phase IV (KMG-IV): sequencing the most valuable type-strain genomes for metagenomic binning, comparative biology and taxonomic classification.</title>
        <authorList>
            <person name="Goeker M."/>
        </authorList>
    </citation>
    <scope>NUCLEOTIDE SEQUENCE [LARGE SCALE GENOMIC DNA]</scope>
    <source>
        <strain evidence="15 16">DSM 104150</strain>
    </source>
</reference>
<dbReference type="InterPro" id="IPR037068">
    <property type="entry name" value="DNA_primase_core_N_sf"/>
</dbReference>
<comment type="subunit">
    <text evidence="13">Monomer. Interacts with DnaB.</text>
</comment>
<dbReference type="SMART" id="SM00766">
    <property type="entry name" value="DnaG_DnaB_bind"/>
    <property type="match status" value="1"/>
</dbReference>
<dbReference type="AlphaFoldDB" id="A0A318EAM8"/>
<dbReference type="SUPFAM" id="SSF57783">
    <property type="entry name" value="Zinc beta-ribbon"/>
    <property type="match status" value="1"/>
</dbReference>
<evidence type="ECO:0000256" key="9">
    <source>
        <dbReference type="ARBA" id="ARBA00022833"/>
    </source>
</evidence>
<dbReference type="Gene3D" id="3.40.1360.10">
    <property type="match status" value="1"/>
</dbReference>
<evidence type="ECO:0000256" key="8">
    <source>
        <dbReference type="ARBA" id="ARBA00022771"/>
    </source>
</evidence>
<keyword evidence="6 13" id="KW-0235">DNA replication</keyword>
<dbReference type="NCBIfam" id="TIGR01391">
    <property type="entry name" value="dnaG"/>
    <property type="match status" value="1"/>
</dbReference>
<keyword evidence="4 13" id="KW-0808">Transferase</keyword>
<dbReference type="Pfam" id="PF10410">
    <property type="entry name" value="DnaB_bind"/>
    <property type="match status" value="1"/>
</dbReference>
<dbReference type="GO" id="GO:0005737">
    <property type="term" value="C:cytoplasm"/>
    <property type="evidence" value="ECO:0007669"/>
    <property type="project" value="TreeGrafter"/>
</dbReference>
<dbReference type="InterPro" id="IPR013264">
    <property type="entry name" value="DNAG_N"/>
</dbReference>
<comment type="function">
    <text evidence="13">RNA polymerase that catalyzes the synthesis of short RNA molecules used as primers for DNA polymerase during DNA replication.</text>
</comment>
<dbReference type="Pfam" id="PF01807">
    <property type="entry name" value="Zn_ribbon_DnaG"/>
    <property type="match status" value="1"/>
</dbReference>
<feature type="domain" description="Toprim" evidence="14">
    <location>
        <begin position="249"/>
        <end position="331"/>
    </location>
</feature>
<dbReference type="FunFam" id="3.40.1360.10:FF:000002">
    <property type="entry name" value="DNA primase"/>
    <property type="match status" value="1"/>
</dbReference>
<dbReference type="Gene3D" id="3.90.980.10">
    <property type="entry name" value="DNA primase, catalytic core, N-terminal domain"/>
    <property type="match status" value="1"/>
</dbReference>
<evidence type="ECO:0000256" key="13">
    <source>
        <dbReference type="HAMAP-Rule" id="MF_00974"/>
    </source>
</evidence>
<evidence type="ECO:0000256" key="7">
    <source>
        <dbReference type="ARBA" id="ARBA00022723"/>
    </source>
</evidence>
<keyword evidence="10" id="KW-0460">Magnesium</keyword>
<keyword evidence="11 13" id="KW-0238">DNA-binding</keyword>
<dbReference type="EMBL" id="QICN01000007">
    <property type="protein sequence ID" value="PXV66564.1"/>
    <property type="molecule type" value="Genomic_DNA"/>
</dbReference>
<dbReference type="Gene3D" id="3.90.580.10">
    <property type="entry name" value="Zinc finger, CHC2-type domain"/>
    <property type="match status" value="1"/>
</dbReference>
<evidence type="ECO:0000256" key="12">
    <source>
        <dbReference type="ARBA" id="ARBA00023163"/>
    </source>
</evidence>
<accession>A0A318EAM8</accession>
<dbReference type="GO" id="GO:1990077">
    <property type="term" value="C:primosome complex"/>
    <property type="evidence" value="ECO:0007669"/>
    <property type="project" value="UniProtKB-KW"/>
</dbReference>
<evidence type="ECO:0000256" key="2">
    <source>
        <dbReference type="ARBA" id="ARBA00022478"/>
    </source>
</evidence>
<dbReference type="InterPro" id="IPR036977">
    <property type="entry name" value="DNA_primase_Znf_CHC2"/>
</dbReference>
<dbReference type="InterPro" id="IPR006171">
    <property type="entry name" value="TOPRIM_dom"/>
</dbReference>
<evidence type="ECO:0000256" key="3">
    <source>
        <dbReference type="ARBA" id="ARBA00022515"/>
    </source>
</evidence>
<evidence type="ECO:0000313" key="16">
    <source>
        <dbReference type="Proteomes" id="UP000248330"/>
    </source>
</evidence>
<keyword evidence="16" id="KW-1185">Reference proteome</keyword>
<dbReference type="InterPro" id="IPR006295">
    <property type="entry name" value="DNA_primase_DnaG"/>
</dbReference>
<dbReference type="InterPro" id="IPR034151">
    <property type="entry name" value="TOPRIM_DnaG_bac"/>
</dbReference>
<dbReference type="PANTHER" id="PTHR30313">
    <property type="entry name" value="DNA PRIMASE"/>
    <property type="match status" value="1"/>
</dbReference>
<dbReference type="InterPro" id="IPR016136">
    <property type="entry name" value="DNA_helicase_N/primase_C"/>
</dbReference>
<dbReference type="RefSeq" id="WP_110265688.1">
    <property type="nucleotide sequence ID" value="NZ_CAKZQT010000033.1"/>
</dbReference>
<dbReference type="SMART" id="SM00400">
    <property type="entry name" value="ZnF_CHCC"/>
    <property type="match status" value="1"/>
</dbReference>
<organism evidence="15 16">
    <name type="scientific">Sinimarinibacterium flocculans</name>
    <dbReference type="NCBI Taxonomy" id="985250"/>
    <lineage>
        <taxon>Bacteria</taxon>
        <taxon>Pseudomonadati</taxon>
        <taxon>Pseudomonadota</taxon>
        <taxon>Gammaproteobacteria</taxon>
        <taxon>Nevskiales</taxon>
        <taxon>Nevskiaceae</taxon>
        <taxon>Sinimarinibacterium</taxon>
    </lineage>
</organism>
<dbReference type="GO" id="GO:0000428">
    <property type="term" value="C:DNA-directed RNA polymerase complex"/>
    <property type="evidence" value="ECO:0007669"/>
    <property type="project" value="UniProtKB-KW"/>
</dbReference>
<sequence length="592" mass="65309">MSRIPDAFIHDLLARTDIVELIGARIELKRAGRELRGLSPFTNEKTPSFYVNPNKQMFFDFSSGKNGNAIGFLMEYDRLSFVEAVEDLAQRAGIEVPREGGQDARVVMDGPLDALAAAQRFFRERLREAPQAIEYLKKRGVSGDTAKHFGIGFAPDGWDHLTRFLKDTRHAIDAGLLIEKEQGGAYDRFRNRVTFPIRDTRGRVIGFGGRTLGNDPAKYLNSPETPLFHKGRNLYGLYEARQASTAALPYLLVVEGYMDVVMLSQHGIHEAVATLGTATTREHLQLLFKSTSKVVFCFDGDRAGRSAAWRALEQALPESLEGRECAFMFLPDGHDPDTLVQAEGAEAFRSRIGQAQPLSQFLLGELGRQVNLGTLEGRARLIALARPHLEKLREGPLRTLMLDELARLARMGRGDVDAAMRKEPPQPMASAATGPVEAVPPGAARPVRRLLQLLLERPDLAERVDNIPLLLQAGAPGIDVLIEAVDWFHTHPDAHAAQLLEAWKDQPRGRAVGRLLAQGSVALDDAAIEAEFLDGLARLRDKALRARVQELLAQARLRSLSEAETREIDAITRQIGNRTGRESVKTSPAEGG</sequence>
<dbReference type="GO" id="GO:0006269">
    <property type="term" value="P:DNA replication, synthesis of primer"/>
    <property type="evidence" value="ECO:0007669"/>
    <property type="project" value="UniProtKB-UniRule"/>
</dbReference>
<evidence type="ECO:0000256" key="5">
    <source>
        <dbReference type="ARBA" id="ARBA00022695"/>
    </source>
</evidence>
<dbReference type="GO" id="GO:0003899">
    <property type="term" value="F:DNA-directed RNA polymerase activity"/>
    <property type="evidence" value="ECO:0007669"/>
    <property type="project" value="UniProtKB-UniRule"/>
</dbReference>
<keyword evidence="5 13" id="KW-0548">Nucleotidyltransferase</keyword>
<keyword evidence="3 13" id="KW-0639">Primosome</keyword>
<dbReference type="PROSITE" id="PS50880">
    <property type="entry name" value="TOPRIM"/>
    <property type="match status" value="1"/>
</dbReference>
<dbReference type="Gene3D" id="1.10.860.10">
    <property type="entry name" value="DNAb Helicase, Chain A"/>
    <property type="match status" value="1"/>
</dbReference>
<dbReference type="InterPro" id="IPR050219">
    <property type="entry name" value="DnaG_primase"/>
</dbReference>
<dbReference type="Pfam" id="PF08275">
    <property type="entry name" value="DNAG_N"/>
    <property type="match status" value="1"/>
</dbReference>
<dbReference type="Pfam" id="PF08278">
    <property type="entry name" value="DnaG_DnaB_bind"/>
    <property type="match status" value="1"/>
</dbReference>
<gene>
    <name evidence="13" type="primary">dnaG</name>
    <name evidence="15" type="ORF">C8D93_107129</name>
</gene>
<keyword evidence="8" id="KW-0863">Zinc-finger</keyword>
<keyword evidence="9" id="KW-0862">Zinc</keyword>
<dbReference type="SMART" id="SM00493">
    <property type="entry name" value="TOPRIM"/>
    <property type="match status" value="1"/>
</dbReference>
<dbReference type="EC" id="2.7.7.101" evidence="13"/>
<comment type="cofactor">
    <cofactor evidence="1">
        <name>Zn(2+)</name>
        <dbReference type="ChEBI" id="CHEBI:29105"/>
    </cofactor>
</comment>
<keyword evidence="2 13" id="KW-0240">DNA-directed RNA polymerase</keyword>
<dbReference type="CDD" id="cd03364">
    <property type="entry name" value="TOPRIM_DnaG_primases"/>
    <property type="match status" value="1"/>
</dbReference>
<comment type="caution">
    <text evidence="13">Lacks conserved residue(s) required for the propagation of feature annotation.</text>
</comment>